<evidence type="ECO:0000313" key="1">
    <source>
        <dbReference type="EMBL" id="TXF10452.1"/>
    </source>
</evidence>
<organism evidence="1 2">
    <name type="scientific">Pelomicrobium methylotrophicum</name>
    <dbReference type="NCBI Taxonomy" id="2602750"/>
    <lineage>
        <taxon>Bacteria</taxon>
        <taxon>Pseudomonadati</taxon>
        <taxon>Pseudomonadota</taxon>
        <taxon>Hydrogenophilia</taxon>
        <taxon>Hydrogenophilia incertae sedis</taxon>
        <taxon>Pelomicrobium</taxon>
    </lineage>
</organism>
<reference evidence="1 2" key="1">
    <citation type="submission" date="2019-08" db="EMBL/GenBank/DDBJ databases">
        <title>Pelomicrobium methylotrophicum gen. nov., sp. nov. a moderately thermophilic, facultatively anaerobic, lithoautotrophic and methylotrophic bacterium isolated from a terrestrial mud volcano.</title>
        <authorList>
            <person name="Slobodkina G.B."/>
            <person name="Merkel A.Y."/>
            <person name="Slobodkin A.I."/>
        </authorList>
    </citation>
    <scope>NUCLEOTIDE SEQUENCE [LARGE SCALE GENOMIC DNA]</scope>
    <source>
        <strain evidence="1 2">SM250</strain>
    </source>
</reference>
<sequence length="59" mass="7120">MLKDRADLKPETASDLDVLIARINRVRTPRAWVYKEQLHEILERKQINVVRQMLKHWPT</sequence>
<dbReference type="EMBL" id="VPFL01000030">
    <property type="protein sequence ID" value="TXF10452.1"/>
    <property type="molecule type" value="Genomic_DNA"/>
</dbReference>
<dbReference type="Proteomes" id="UP000321201">
    <property type="component" value="Unassembled WGS sequence"/>
</dbReference>
<keyword evidence="2" id="KW-1185">Reference proteome</keyword>
<dbReference type="OrthoDB" id="5296931at2"/>
<evidence type="ECO:0000313" key="2">
    <source>
        <dbReference type="Proteomes" id="UP000321201"/>
    </source>
</evidence>
<protein>
    <submittedName>
        <fullName evidence="1">Transposase</fullName>
    </submittedName>
</protein>
<accession>A0A5C7ERP0</accession>
<name>A0A5C7ERP0_9PROT</name>
<comment type="caution">
    <text evidence="1">The sequence shown here is derived from an EMBL/GenBank/DDBJ whole genome shotgun (WGS) entry which is preliminary data.</text>
</comment>
<dbReference type="AlphaFoldDB" id="A0A5C7ERP0"/>
<proteinExistence type="predicted"/>
<gene>
    <name evidence="1" type="ORF">FR698_15235</name>
</gene>
<dbReference type="InParanoid" id="A0A5C7ERP0"/>